<organism evidence="1 2">
    <name type="scientific">Paramuricea clavata</name>
    <name type="common">Red gorgonian</name>
    <name type="synonym">Violescent sea-whip</name>
    <dbReference type="NCBI Taxonomy" id="317549"/>
    <lineage>
        <taxon>Eukaryota</taxon>
        <taxon>Metazoa</taxon>
        <taxon>Cnidaria</taxon>
        <taxon>Anthozoa</taxon>
        <taxon>Octocorallia</taxon>
        <taxon>Malacalcyonacea</taxon>
        <taxon>Plexauridae</taxon>
        <taxon>Paramuricea</taxon>
    </lineage>
</organism>
<accession>A0A6S7INU3</accession>
<name>A0A6S7INU3_PARCT</name>
<keyword evidence="2" id="KW-1185">Reference proteome</keyword>
<evidence type="ECO:0000313" key="2">
    <source>
        <dbReference type="Proteomes" id="UP001152795"/>
    </source>
</evidence>
<proteinExistence type="predicted"/>
<comment type="caution">
    <text evidence="1">The sequence shown here is derived from an EMBL/GenBank/DDBJ whole genome shotgun (WGS) entry which is preliminary data.</text>
</comment>
<sequence>MHEKQSNDIEWEKLPEERKKRSKWISVVVCILTTTAITAQGFTKRPAFKYKTVNVNDISTTQSEATKNGTIIIHKREKKDTLPILLNLGTGLVAIMVSTVFHHFCLISEEPFHVEVLYLKNHFMSNVVTTETDKMLKARFDGISHPAIGVLFLVLVMSSTIPLIQTVKHNISIYLMTLLESKKISGKHFKLKTNIMQE</sequence>
<evidence type="ECO:0000313" key="1">
    <source>
        <dbReference type="EMBL" id="CAB4004038.1"/>
    </source>
</evidence>
<gene>
    <name evidence="1" type="ORF">PACLA_8A022716</name>
</gene>
<dbReference type="Proteomes" id="UP001152795">
    <property type="component" value="Unassembled WGS sequence"/>
</dbReference>
<reference evidence="1" key="1">
    <citation type="submission" date="2020-04" db="EMBL/GenBank/DDBJ databases">
        <authorList>
            <person name="Alioto T."/>
            <person name="Alioto T."/>
            <person name="Gomez Garrido J."/>
        </authorList>
    </citation>
    <scope>NUCLEOTIDE SEQUENCE</scope>
    <source>
        <strain evidence="1">A484AB</strain>
    </source>
</reference>
<protein>
    <submittedName>
        <fullName evidence="1">Uncharacterized protein</fullName>
    </submittedName>
</protein>
<dbReference type="EMBL" id="CACRXK020004790">
    <property type="protein sequence ID" value="CAB4004038.1"/>
    <property type="molecule type" value="Genomic_DNA"/>
</dbReference>
<dbReference type="AlphaFoldDB" id="A0A6S7INU3"/>